<feature type="non-terminal residue" evidence="1">
    <location>
        <position position="95"/>
    </location>
</feature>
<evidence type="ECO:0000313" key="2">
    <source>
        <dbReference type="Proteomes" id="UP000837857"/>
    </source>
</evidence>
<proteinExistence type="predicted"/>
<dbReference type="Proteomes" id="UP000837857">
    <property type="component" value="Chromosome 5"/>
</dbReference>
<keyword evidence="2" id="KW-1185">Reference proteome</keyword>
<accession>A0ABN8J3D8</accession>
<sequence>MNAENYHHVMHECPTWSQNSIIRSRGQPSHIDRLVAAIVERICYRNNIKLRPQLAANRAQLTAAIYCSSSVSNATPAPSPLMDSNGPRLCLTLIP</sequence>
<dbReference type="EMBL" id="OW152817">
    <property type="protein sequence ID" value="CAH2068385.1"/>
    <property type="molecule type" value="Genomic_DNA"/>
</dbReference>
<organism evidence="1 2">
    <name type="scientific">Iphiclides podalirius</name>
    <name type="common">scarce swallowtail</name>
    <dbReference type="NCBI Taxonomy" id="110791"/>
    <lineage>
        <taxon>Eukaryota</taxon>
        <taxon>Metazoa</taxon>
        <taxon>Ecdysozoa</taxon>
        <taxon>Arthropoda</taxon>
        <taxon>Hexapoda</taxon>
        <taxon>Insecta</taxon>
        <taxon>Pterygota</taxon>
        <taxon>Neoptera</taxon>
        <taxon>Endopterygota</taxon>
        <taxon>Lepidoptera</taxon>
        <taxon>Glossata</taxon>
        <taxon>Ditrysia</taxon>
        <taxon>Papilionoidea</taxon>
        <taxon>Papilionidae</taxon>
        <taxon>Papilioninae</taxon>
        <taxon>Iphiclides</taxon>
    </lineage>
</organism>
<evidence type="ECO:0000313" key="1">
    <source>
        <dbReference type="EMBL" id="CAH2068385.1"/>
    </source>
</evidence>
<reference evidence="1" key="1">
    <citation type="submission" date="2022-03" db="EMBL/GenBank/DDBJ databases">
        <authorList>
            <person name="Martin H S."/>
        </authorList>
    </citation>
    <scope>NUCLEOTIDE SEQUENCE</scope>
</reference>
<name>A0ABN8J3D8_9NEOP</name>
<protein>
    <submittedName>
        <fullName evidence="1">Uncharacterized protein</fullName>
    </submittedName>
</protein>
<gene>
    <name evidence="1" type="ORF">IPOD504_LOCUS14275</name>
</gene>